<dbReference type="Proteomes" id="UP000241818">
    <property type="component" value="Unassembled WGS sequence"/>
</dbReference>
<organism evidence="1 2">
    <name type="scientific">Amorphotheca resinae ATCC 22711</name>
    <dbReference type="NCBI Taxonomy" id="857342"/>
    <lineage>
        <taxon>Eukaryota</taxon>
        <taxon>Fungi</taxon>
        <taxon>Dikarya</taxon>
        <taxon>Ascomycota</taxon>
        <taxon>Pezizomycotina</taxon>
        <taxon>Leotiomycetes</taxon>
        <taxon>Helotiales</taxon>
        <taxon>Amorphothecaceae</taxon>
        <taxon>Amorphotheca</taxon>
    </lineage>
</organism>
<accession>A0A2T3B639</accession>
<gene>
    <name evidence="1" type="ORF">M430DRAFT_222680</name>
</gene>
<evidence type="ECO:0000313" key="2">
    <source>
        <dbReference type="Proteomes" id="UP000241818"/>
    </source>
</evidence>
<dbReference type="RefSeq" id="XP_024722363.1">
    <property type="nucleotide sequence ID" value="XM_024864669.1"/>
</dbReference>
<dbReference type="GeneID" id="36572750"/>
<sequence length="410" mass="48002">MVLSSPKELLKPAMQINIEDSTDLQRLSQLCLPSWDNRIKTLALRPERPEYAILTVHPQDTKWVQVLEYLERDICYRLHGLTTLYPKPSVGRYLDTLGYLHTLAPNLRSSLQAIAAILYDQECSGYVRDLEMPRIEKASEREPTTSFRQFYPSPKKLFRFGKRLLGRLFEHMLLVDYGIDQADISGIGLAYIWAEEHQEFNDFCRALVDCAQSCKQASSTLCQFDTLAKRLMDLNSSESSRYYRFDFSDLAIMLYYYDTHRRPLEPTSYNKGMTGYFGVLQELISEVPLRGTHRLQRKLSVDVNELIPMVVNCPWQRKRMISIAEDIAAQYSLCLYRPAQGISKPIFEKKYRDGFLIPTNWVKRVKNTCQVWDVENRHFWGRTAEQKLDRKEPLFAQKDLRLYKFLAWNS</sequence>
<dbReference type="InParanoid" id="A0A2T3B639"/>
<evidence type="ECO:0000313" key="1">
    <source>
        <dbReference type="EMBL" id="PSS22208.1"/>
    </source>
</evidence>
<dbReference type="AlphaFoldDB" id="A0A2T3B639"/>
<dbReference type="EMBL" id="KZ679009">
    <property type="protein sequence ID" value="PSS22208.1"/>
    <property type="molecule type" value="Genomic_DNA"/>
</dbReference>
<name>A0A2T3B639_AMORE</name>
<reference evidence="1 2" key="1">
    <citation type="journal article" date="2018" name="New Phytol.">
        <title>Comparative genomics and transcriptomics depict ericoid mycorrhizal fungi as versatile saprotrophs and plant mutualists.</title>
        <authorList>
            <person name="Martino E."/>
            <person name="Morin E."/>
            <person name="Grelet G.A."/>
            <person name="Kuo A."/>
            <person name="Kohler A."/>
            <person name="Daghino S."/>
            <person name="Barry K.W."/>
            <person name="Cichocki N."/>
            <person name="Clum A."/>
            <person name="Dockter R.B."/>
            <person name="Hainaut M."/>
            <person name="Kuo R.C."/>
            <person name="LaButti K."/>
            <person name="Lindahl B.D."/>
            <person name="Lindquist E.A."/>
            <person name="Lipzen A."/>
            <person name="Khouja H.R."/>
            <person name="Magnuson J."/>
            <person name="Murat C."/>
            <person name="Ohm R.A."/>
            <person name="Singer S.W."/>
            <person name="Spatafora J.W."/>
            <person name="Wang M."/>
            <person name="Veneault-Fourrey C."/>
            <person name="Henrissat B."/>
            <person name="Grigoriev I.V."/>
            <person name="Martin F.M."/>
            <person name="Perotto S."/>
        </authorList>
    </citation>
    <scope>NUCLEOTIDE SEQUENCE [LARGE SCALE GENOMIC DNA]</scope>
    <source>
        <strain evidence="1 2">ATCC 22711</strain>
    </source>
</reference>
<dbReference type="OrthoDB" id="5218215at2759"/>
<proteinExistence type="predicted"/>
<protein>
    <submittedName>
        <fullName evidence="1">Uncharacterized protein</fullName>
    </submittedName>
</protein>
<keyword evidence="2" id="KW-1185">Reference proteome</keyword>